<name>V5FRR3_BYSSN</name>
<evidence type="ECO:0000256" key="1">
    <source>
        <dbReference type="ARBA" id="ARBA00022723"/>
    </source>
</evidence>
<dbReference type="PROSITE" id="PS00463">
    <property type="entry name" value="ZN2_CY6_FUNGAL_1"/>
    <property type="match status" value="1"/>
</dbReference>
<feature type="domain" description="Zn(2)-C6 fungal-type" evidence="7">
    <location>
        <begin position="79"/>
        <end position="109"/>
    </location>
</feature>
<dbReference type="InterPro" id="IPR036864">
    <property type="entry name" value="Zn2-C6_fun-type_DNA-bd_sf"/>
</dbReference>
<keyword evidence="3" id="KW-0238">DNA-binding</keyword>
<evidence type="ECO:0000256" key="4">
    <source>
        <dbReference type="ARBA" id="ARBA00023163"/>
    </source>
</evidence>
<dbReference type="HOGENOM" id="CLU_011910_0_0_1"/>
<evidence type="ECO:0000313" key="8">
    <source>
        <dbReference type="EMBL" id="GAD94713.1"/>
    </source>
</evidence>
<dbReference type="InParanoid" id="V5FRR3"/>
<evidence type="ECO:0000256" key="5">
    <source>
        <dbReference type="ARBA" id="ARBA00023242"/>
    </source>
</evidence>
<dbReference type="Pfam" id="PF00172">
    <property type="entry name" value="Zn_clus"/>
    <property type="match status" value="1"/>
</dbReference>
<keyword evidence="1" id="KW-0479">Metal-binding</keyword>
<accession>V5FRR3</accession>
<dbReference type="GO" id="GO:0000981">
    <property type="term" value="F:DNA-binding transcription factor activity, RNA polymerase II-specific"/>
    <property type="evidence" value="ECO:0007669"/>
    <property type="project" value="InterPro"/>
</dbReference>
<evidence type="ECO:0000256" key="6">
    <source>
        <dbReference type="SAM" id="MobiDB-lite"/>
    </source>
</evidence>
<dbReference type="PROSITE" id="PS50048">
    <property type="entry name" value="ZN2_CY6_FUNGAL_2"/>
    <property type="match status" value="1"/>
</dbReference>
<dbReference type="PANTHER" id="PTHR47654:SF3">
    <property type="entry name" value="ZN(II)2CYS6 TRANSCRIPTION FACTOR (EUROFUNG)"/>
    <property type="match status" value="1"/>
</dbReference>
<keyword evidence="2" id="KW-0805">Transcription regulation</keyword>
<gene>
    <name evidence="8" type="ORF">PVAR5_3342</name>
</gene>
<dbReference type="InterPro" id="IPR001138">
    <property type="entry name" value="Zn2Cys6_DnaBD"/>
</dbReference>
<evidence type="ECO:0000256" key="3">
    <source>
        <dbReference type="ARBA" id="ARBA00023125"/>
    </source>
</evidence>
<protein>
    <submittedName>
        <fullName evidence="8">C6 transcription factor, putative</fullName>
    </submittedName>
</protein>
<comment type="caution">
    <text evidence="8">The sequence shown here is derived from an EMBL/GenBank/DDBJ whole genome shotgun (WGS) entry which is preliminary data.</text>
</comment>
<dbReference type="CDD" id="cd12148">
    <property type="entry name" value="fungal_TF_MHR"/>
    <property type="match status" value="1"/>
</dbReference>
<evidence type="ECO:0000313" key="9">
    <source>
        <dbReference type="Proteomes" id="UP000018001"/>
    </source>
</evidence>
<feature type="compositionally biased region" description="Low complexity" evidence="6">
    <location>
        <begin position="18"/>
        <end position="33"/>
    </location>
</feature>
<dbReference type="CDD" id="cd00067">
    <property type="entry name" value="GAL4"/>
    <property type="match status" value="1"/>
</dbReference>
<proteinExistence type="predicted"/>
<sequence>MDSSQLPQPPGDPASGVPLAPSLSESAAAPPKASRTRSIQSGVKSSSAPAAVAAANAKVPIPRQRAGVEVRYSRRVAKACESCRQRKTKCSGDTPVCRQCRELRISCHYPDGMREKTKRHLEELSSKTQDFEQLLRDLENIVDGRAAERIRRTLAKHSEDDVPMPQPSRAQEVDVGELSPASSIGSLEAIDRVEEDLNRGEESRATGYIGKNSEISWMQRLHLEAEQRSKKKPGLAETEEYSLPSMNYHLDDMDITVPGPIDLYWMPPRSLANQLFQDYLRTVHPYFPIINRPHFTAQFRTFYEQNPRPGDRWLAILNLIFAIAAKHAHLIQAPWRGDSRDHLVYFTRARILSLNGDVLFSHPDLQQVQVEGLVAFYLLSSDQINRAWRISALAVRSAIALGINMKNTSITTHNLSKEARYRVWWSLYSFEHLLGIMTGRVTCILDGVSTAPLPLPWEEENMSDPMAMEFLSDPSLREEKVGGAVASNLVRLMPLNPVGGKTAEKEPKKRDAEWLHKLSPSSSLFYLYLVDIVVITQEIVNKVYTADAVKVPWSHIENRIGELKARIDLWFTLLPSTLDFTRKGDDTPEIVRWKLGLALEYYSARITLGRPCLCRRDAQFVDKESGESFSHRLAIVSLDASARMLDLVPDLPDPIALYEISPWWTILHCFMQATTVLLLELSFGCVHIPGQEMDTLNSAKKAVRWLHAMSRNSIASKRAWRLCDSTLRRIAVGMDYDVTDMPPSPIDEPEQPPLGAAGIVDGTGIDSTGIDDIGIGGLTPAPIVPMYTDWTASMEQRPIVASEPLAQPTGLDWQPLHPSLMGQNIPGAFYSTTDPPTTETMHFPYDPISGEFIRSFFPNPEEEPEWEQWE</sequence>
<feature type="region of interest" description="Disordered" evidence="6">
    <location>
        <begin position="155"/>
        <end position="181"/>
    </location>
</feature>
<dbReference type="PANTHER" id="PTHR47654">
    <property type="entry name" value="ZN(II)2CYS6 TRANSCRIPTION FACTOR (EUROFUNG)-RELATED"/>
    <property type="match status" value="1"/>
</dbReference>
<keyword evidence="5" id="KW-0539">Nucleus</keyword>
<dbReference type="AlphaFoldDB" id="V5FRR3"/>
<feature type="region of interest" description="Disordered" evidence="6">
    <location>
        <begin position="1"/>
        <end position="58"/>
    </location>
</feature>
<keyword evidence="4" id="KW-0804">Transcription</keyword>
<dbReference type="Pfam" id="PF04082">
    <property type="entry name" value="Fungal_trans"/>
    <property type="match status" value="1"/>
</dbReference>
<dbReference type="OrthoDB" id="5296287at2759"/>
<dbReference type="GO" id="GO:0006351">
    <property type="term" value="P:DNA-templated transcription"/>
    <property type="evidence" value="ECO:0007669"/>
    <property type="project" value="InterPro"/>
</dbReference>
<dbReference type="SMART" id="SM00906">
    <property type="entry name" value="Fungal_trans"/>
    <property type="match status" value="1"/>
</dbReference>
<dbReference type="InterPro" id="IPR053230">
    <property type="entry name" value="Trans_reg_galc"/>
</dbReference>
<evidence type="ECO:0000256" key="2">
    <source>
        <dbReference type="ARBA" id="ARBA00023015"/>
    </source>
</evidence>
<keyword evidence="9" id="KW-1185">Reference proteome</keyword>
<dbReference type="InterPro" id="IPR007219">
    <property type="entry name" value="XnlR_reg_dom"/>
</dbReference>
<dbReference type="SMART" id="SM00066">
    <property type="entry name" value="GAL4"/>
    <property type="match status" value="1"/>
</dbReference>
<dbReference type="GO" id="GO:0008270">
    <property type="term" value="F:zinc ion binding"/>
    <property type="evidence" value="ECO:0007669"/>
    <property type="project" value="InterPro"/>
</dbReference>
<dbReference type="Proteomes" id="UP000018001">
    <property type="component" value="Unassembled WGS sequence"/>
</dbReference>
<organism evidence="8 9">
    <name type="scientific">Byssochlamys spectabilis (strain No. 5 / NBRC 109023)</name>
    <name type="common">Paecilomyces variotii</name>
    <dbReference type="NCBI Taxonomy" id="1356009"/>
    <lineage>
        <taxon>Eukaryota</taxon>
        <taxon>Fungi</taxon>
        <taxon>Dikarya</taxon>
        <taxon>Ascomycota</taxon>
        <taxon>Pezizomycotina</taxon>
        <taxon>Eurotiomycetes</taxon>
        <taxon>Eurotiomycetidae</taxon>
        <taxon>Eurotiales</taxon>
        <taxon>Thermoascaceae</taxon>
        <taxon>Paecilomyces</taxon>
    </lineage>
</organism>
<evidence type="ECO:0000259" key="7">
    <source>
        <dbReference type="PROSITE" id="PS50048"/>
    </source>
</evidence>
<dbReference type="eggNOG" id="ENOG502RZ6G">
    <property type="taxonomic scope" value="Eukaryota"/>
</dbReference>
<dbReference type="EMBL" id="BAUL01000098">
    <property type="protein sequence ID" value="GAD94713.1"/>
    <property type="molecule type" value="Genomic_DNA"/>
</dbReference>
<dbReference type="GO" id="GO:0003677">
    <property type="term" value="F:DNA binding"/>
    <property type="evidence" value="ECO:0007669"/>
    <property type="project" value="UniProtKB-KW"/>
</dbReference>
<dbReference type="SUPFAM" id="SSF57701">
    <property type="entry name" value="Zn2/Cys6 DNA-binding domain"/>
    <property type="match status" value="1"/>
</dbReference>
<feature type="compositionally biased region" description="Low complexity" evidence="6">
    <location>
        <begin position="43"/>
        <end position="58"/>
    </location>
</feature>
<reference evidence="9" key="1">
    <citation type="journal article" date="2014" name="Genome Announc.">
        <title>Draft genome sequence of the formaldehyde-resistant fungus Byssochlamys spectabilis No. 5 (anamorph Paecilomyces variotii No. 5) (NBRC109023).</title>
        <authorList>
            <person name="Oka T."/>
            <person name="Ekino K."/>
            <person name="Fukuda K."/>
            <person name="Nomura Y."/>
        </authorList>
    </citation>
    <scope>NUCLEOTIDE SEQUENCE [LARGE SCALE GENOMIC DNA]</scope>
    <source>
        <strain evidence="9">No. 5 / NBRC 109023</strain>
    </source>
</reference>
<dbReference type="Gene3D" id="4.10.240.10">
    <property type="entry name" value="Zn(2)-C6 fungal-type DNA-binding domain"/>
    <property type="match status" value="1"/>
</dbReference>